<protein>
    <recommendedName>
        <fullName evidence="1">DUF3857 domain-containing protein</fullName>
    </recommendedName>
</protein>
<dbReference type="Proteomes" id="UP001501758">
    <property type="component" value="Unassembled WGS sequence"/>
</dbReference>
<dbReference type="RefSeq" id="WP_343910277.1">
    <property type="nucleotide sequence ID" value="NZ_BAAAGE010000001.1"/>
</dbReference>
<evidence type="ECO:0000259" key="1">
    <source>
        <dbReference type="Pfam" id="PF12969"/>
    </source>
</evidence>
<dbReference type="Gene3D" id="2.60.40.3140">
    <property type="match status" value="1"/>
</dbReference>
<organism evidence="2 3">
    <name type="scientific">Aquimarina litoralis</name>
    <dbReference type="NCBI Taxonomy" id="584605"/>
    <lineage>
        <taxon>Bacteria</taxon>
        <taxon>Pseudomonadati</taxon>
        <taxon>Bacteroidota</taxon>
        <taxon>Flavobacteriia</taxon>
        <taxon>Flavobacteriales</taxon>
        <taxon>Flavobacteriaceae</taxon>
        <taxon>Aquimarina</taxon>
    </lineage>
</organism>
<dbReference type="InterPro" id="IPR024618">
    <property type="entry name" value="DUF3857"/>
</dbReference>
<proteinExistence type="predicted"/>
<comment type="caution">
    <text evidence="2">The sequence shown here is derived from an EMBL/GenBank/DDBJ whole genome shotgun (WGS) entry which is preliminary data.</text>
</comment>
<name>A0ABP3TNH7_9FLAO</name>
<evidence type="ECO:0000313" key="3">
    <source>
        <dbReference type="Proteomes" id="UP001501758"/>
    </source>
</evidence>
<keyword evidence="3" id="KW-1185">Reference proteome</keyword>
<dbReference type="EMBL" id="BAAAGE010000001">
    <property type="protein sequence ID" value="GAA0713587.1"/>
    <property type="molecule type" value="Genomic_DNA"/>
</dbReference>
<sequence>MKELKYLAIVILLTSNLWSQKEPYYTTYDWDDDPITNIDLKKYEDKDIVAFKDKVVNEFYFLKDDSFVEYALIHKLYWLNSNDNIEKYNKVYLPSSPNSEVVTNKARVITKSGKIIELDDSKILTSKDEETKRTLKYYALEGVEKGGFIEYFFVVKRYPGYTGKRVTLQSDFEKENVSFELLAPTNLIFKTKSYNGLPDVIQDTTNTDKNHWKLELDTLEAIDNEEQAPYGAMKKYLIYKLEKNTNNPANDIVSYRVGSQNIYKNLFPEVDEKLNKKITKFIKSIEDADHEDTATKIRALENYIKANIYVASVNREDLEDVSSILDNKVANERGVVKLYLALSKVLNIKHQLVYTTDRREMKFDKGFEAYNFLLETLIYFPKIKMYMAPTKIESRLGFPPGFFTDNYGLFIKPVTLGGFTSGVGSVKYIKPVNYDKTNYNLVMNVSFDPDDLTVTDLKMDRVMDGYYAVYIQPFMDIAKEENKDEMIESVIKSINPNIEIVEKKALNASSKDFGTKPLQIIADLKSEDYVDKAGNKYLFKIGSIIGPQQEMYQEKVRQLPAENEFERSYDRKIVVDIPTGYQFKNLDKININESYNKDDKELFMFSSSYEIKDNQLIVSIKEFYNQNIIDVALYEDYRKVINSAANFNKVTLVLEKI</sequence>
<gene>
    <name evidence="2" type="ORF">GCM10009430_05540</name>
</gene>
<dbReference type="Pfam" id="PF12969">
    <property type="entry name" value="DUF3857"/>
    <property type="match status" value="1"/>
</dbReference>
<evidence type="ECO:0000313" key="2">
    <source>
        <dbReference type="EMBL" id="GAA0713587.1"/>
    </source>
</evidence>
<feature type="domain" description="DUF3857" evidence="1">
    <location>
        <begin position="74"/>
        <end position="221"/>
    </location>
</feature>
<reference evidence="3" key="1">
    <citation type="journal article" date="2019" name="Int. J. Syst. Evol. Microbiol.">
        <title>The Global Catalogue of Microorganisms (GCM) 10K type strain sequencing project: providing services to taxonomists for standard genome sequencing and annotation.</title>
        <authorList>
            <consortium name="The Broad Institute Genomics Platform"/>
            <consortium name="The Broad Institute Genome Sequencing Center for Infectious Disease"/>
            <person name="Wu L."/>
            <person name="Ma J."/>
        </authorList>
    </citation>
    <scope>NUCLEOTIDE SEQUENCE [LARGE SCALE GENOMIC DNA]</scope>
    <source>
        <strain evidence="3">JCM 15974</strain>
    </source>
</reference>
<accession>A0ABP3TNH7</accession>